<protein>
    <submittedName>
        <fullName evidence="2">Uncharacterized protein</fullName>
    </submittedName>
</protein>
<feature type="region of interest" description="Disordered" evidence="1">
    <location>
        <begin position="66"/>
        <end position="92"/>
    </location>
</feature>
<dbReference type="RefSeq" id="WP_149887901.1">
    <property type="nucleotide sequence ID" value="NZ_VVXK01000034.1"/>
</dbReference>
<reference evidence="2 3" key="1">
    <citation type="journal article" date="2019" name="Nat. Med.">
        <title>A library of human gut bacterial isolates paired with longitudinal multiomics data enables mechanistic microbiome research.</title>
        <authorList>
            <person name="Poyet M."/>
            <person name="Groussin M."/>
            <person name="Gibbons S.M."/>
            <person name="Avila-Pacheco J."/>
            <person name="Jiang X."/>
            <person name="Kearney S.M."/>
            <person name="Perrotta A.R."/>
            <person name="Berdy B."/>
            <person name="Zhao S."/>
            <person name="Lieberman T.D."/>
            <person name="Swanson P.K."/>
            <person name="Smith M."/>
            <person name="Roesemann S."/>
            <person name="Alexander J.E."/>
            <person name="Rich S.A."/>
            <person name="Livny J."/>
            <person name="Vlamakis H."/>
            <person name="Clish C."/>
            <person name="Bullock K."/>
            <person name="Deik A."/>
            <person name="Scott J."/>
            <person name="Pierce K.A."/>
            <person name="Xavier R.J."/>
            <person name="Alm E.J."/>
        </authorList>
    </citation>
    <scope>NUCLEOTIDE SEQUENCE [LARGE SCALE GENOMIC DNA]</scope>
    <source>
        <strain evidence="2 3">BIOML-A2</strain>
    </source>
</reference>
<accession>A0A5B3FWH2</accession>
<gene>
    <name evidence="2" type="ORF">F2Y13_14910</name>
</gene>
<proteinExistence type="predicted"/>
<name>A0A5B3FWH2_9BACT</name>
<comment type="caution">
    <text evidence="2">The sequence shown here is derived from an EMBL/GenBank/DDBJ whole genome shotgun (WGS) entry which is preliminary data.</text>
</comment>
<dbReference type="EMBL" id="VVXK01000034">
    <property type="protein sequence ID" value="KAA2365540.1"/>
    <property type="molecule type" value="Genomic_DNA"/>
</dbReference>
<evidence type="ECO:0000256" key="1">
    <source>
        <dbReference type="SAM" id="MobiDB-lite"/>
    </source>
</evidence>
<dbReference type="AlphaFoldDB" id="A0A5B3FWH2"/>
<sequence>MEPANFPEIYTGNGDESDRMQDIAGCFDPIIPRNDGFQYDIEAAASDVCHGKDKWKLPILPVAPGKIIPGRSARPPSPAPGRKNHPRRGCGIFPPLRLRRGLMNLPEATDPFGI</sequence>
<evidence type="ECO:0000313" key="3">
    <source>
        <dbReference type="Proteomes" id="UP000323567"/>
    </source>
</evidence>
<dbReference type="Proteomes" id="UP000323567">
    <property type="component" value="Unassembled WGS sequence"/>
</dbReference>
<organism evidence="2 3">
    <name type="scientific">Alistipes shahii</name>
    <dbReference type="NCBI Taxonomy" id="328814"/>
    <lineage>
        <taxon>Bacteria</taxon>
        <taxon>Pseudomonadati</taxon>
        <taxon>Bacteroidota</taxon>
        <taxon>Bacteroidia</taxon>
        <taxon>Bacteroidales</taxon>
        <taxon>Rikenellaceae</taxon>
        <taxon>Alistipes</taxon>
    </lineage>
</organism>
<evidence type="ECO:0000313" key="2">
    <source>
        <dbReference type="EMBL" id="KAA2365540.1"/>
    </source>
</evidence>